<gene>
    <name evidence="2" type="ORF">UFOVP222_91</name>
</gene>
<name>A0A6J5TBB7_9CAUD</name>
<reference evidence="2" key="1">
    <citation type="submission" date="2020-05" db="EMBL/GenBank/DDBJ databases">
        <authorList>
            <person name="Chiriac C."/>
            <person name="Salcher M."/>
            <person name="Ghai R."/>
            <person name="Kavagutti S V."/>
        </authorList>
    </citation>
    <scope>NUCLEOTIDE SEQUENCE</scope>
</reference>
<organism evidence="2">
    <name type="scientific">uncultured Caudovirales phage</name>
    <dbReference type="NCBI Taxonomy" id="2100421"/>
    <lineage>
        <taxon>Viruses</taxon>
        <taxon>Duplodnaviria</taxon>
        <taxon>Heunggongvirae</taxon>
        <taxon>Uroviricota</taxon>
        <taxon>Caudoviricetes</taxon>
        <taxon>Peduoviridae</taxon>
        <taxon>Maltschvirus</taxon>
        <taxon>Maltschvirus maltsch</taxon>
    </lineage>
</organism>
<dbReference type="EMBL" id="LR798269">
    <property type="protein sequence ID" value="CAB5219573.1"/>
    <property type="molecule type" value="Genomic_DNA"/>
</dbReference>
<sequence>METWWSVTTDPNHIIAELIFNLVFDGLIIALGYGIIIKKVIMPYLRKNIHKYIDTKHNVIHEEY</sequence>
<evidence type="ECO:0000313" key="2">
    <source>
        <dbReference type="EMBL" id="CAB5219573.1"/>
    </source>
</evidence>
<evidence type="ECO:0000256" key="1">
    <source>
        <dbReference type="SAM" id="Phobius"/>
    </source>
</evidence>
<keyword evidence="1" id="KW-0812">Transmembrane</keyword>
<proteinExistence type="predicted"/>
<keyword evidence="1" id="KW-1133">Transmembrane helix</keyword>
<protein>
    <submittedName>
        <fullName evidence="2">Uncharacterized protein</fullName>
    </submittedName>
</protein>
<feature type="transmembrane region" description="Helical" evidence="1">
    <location>
        <begin position="14"/>
        <end position="37"/>
    </location>
</feature>
<accession>A0A6J5TBB7</accession>
<keyword evidence="1" id="KW-0472">Membrane</keyword>